<dbReference type="InterPro" id="IPR002849">
    <property type="entry name" value="DUF131"/>
</dbReference>
<dbReference type="EMBL" id="DTAK01000044">
    <property type="protein sequence ID" value="HGU59699.1"/>
    <property type="molecule type" value="Genomic_DNA"/>
</dbReference>
<dbReference type="AlphaFoldDB" id="A0A7C4WCD3"/>
<keyword evidence="1" id="KW-0472">Membrane</keyword>
<feature type="transmembrane region" description="Helical" evidence="1">
    <location>
        <begin position="66"/>
        <end position="85"/>
    </location>
</feature>
<keyword evidence="1" id="KW-0812">Transmembrane</keyword>
<feature type="transmembrane region" description="Helical" evidence="1">
    <location>
        <begin position="6"/>
        <end position="22"/>
    </location>
</feature>
<dbReference type="EMBL" id="DRUC01000090">
    <property type="protein sequence ID" value="HHF48662.1"/>
    <property type="molecule type" value="Genomic_DNA"/>
</dbReference>
<organism evidence="3">
    <name type="scientific">Geoglobus ahangari</name>
    <dbReference type="NCBI Taxonomy" id="113653"/>
    <lineage>
        <taxon>Archaea</taxon>
        <taxon>Methanobacteriati</taxon>
        <taxon>Methanobacteriota</taxon>
        <taxon>Archaeoglobi</taxon>
        <taxon>Archaeoglobales</taxon>
        <taxon>Archaeoglobaceae</taxon>
        <taxon>Geoglobus</taxon>
    </lineage>
</organism>
<sequence length="86" mass="9642">MLEILAIILILLGFVLLILGFLERIGSNGYEYEDEYEKEYKVEKKVKGGGVILIGPIPIIIGNPRFALIALILAVIVMLLLFWVII</sequence>
<accession>A0A7C4WCD3</accession>
<keyword evidence="1" id="KW-1133">Transmembrane helix</keyword>
<reference evidence="3" key="1">
    <citation type="journal article" date="2020" name="mSystems">
        <title>Genome- and Community-Level Interaction Insights into Carbon Utilization and Element Cycling Functions of Hydrothermarchaeota in Hydrothermal Sediment.</title>
        <authorList>
            <person name="Zhou Z."/>
            <person name="Liu Y."/>
            <person name="Xu W."/>
            <person name="Pan J."/>
            <person name="Luo Z.H."/>
            <person name="Li M."/>
        </authorList>
    </citation>
    <scope>NUCLEOTIDE SEQUENCE [LARGE SCALE GENOMIC DNA]</scope>
    <source>
        <strain evidence="4">SpSt-10</strain>
        <strain evidence="3">SpSt-62</strain>
        <strain evidence="2">SpSt-97</strain>
    </source>
</reference>
<evidence type="ECO:0000313" key="4">
    <source>
        <dbReference type="EMBL" id="HHF48662.1"/>
    </source>
</evidence>
<dbReference type="Pfam" id="PF01998">
    <property type="entry name" value="DUF131"/>
    <property type="match status" value="1"/>
</dbReference>
<dbReference type="NCBIfam" id="TIGR00304">
    <property type="entry name" value="TIGR00304 family membrane protein"/>
    <property type="match status" value="1"/>
</dbReference>
<gene>
    <name evidence="4" type="ORF">ENL48_05890</name>
    <name evidence="3" type="ORF">ENT89_06065</name>
    <name evidence="2" type="ORF">ENX77_04035</name>
</gene>
<name>A0A7C4WCD3_9EURY</name>
<comment type="caution">
    <text evidence="3">The sequence shown here is derived from an EMBL/GenBank/DDBJ whole genome shotgun (WGS) entry which is preliminary data.</text>
</comment>
<dbReference type="EMBL" id="DTPI01000028">
    <property type="protein sequence ID" value="HGE66280.1"/>
    <property type="molecule type" value="Genomic_DNA"/>
</dbReference>
<evidence type="ECO:0000313" key="2">
    <source>
        <dbReference type="EMBL" id="HGE66280.1"/>
    </source>
</evidence>
<evidence type="ECO:0000313" key="3">
    <source>
        <dbReference type="EMBL" id="HGU59699.1"/>
    </source>
</evidence>
<protein>
    <submittedName>
        <fullName evidence="3">DUF131 domain-containing protein</fullName>
    </submittedName>
</protein>
<proteinExistence type="predicted"/>
<evidence type="ECO:0000256" key="1">
    <source>
        <dbReference type="SAM" id="Phobius"/>
    </source>
</evidence>